<organism evidence="4 5">
    <name type="scientific">Eublepharis macularius</name>
    <name type="common">Leopard gecko</name>
    <name type="synonym">Cyrtodactylus macularius</name>
    <dbReference type="NCBI Taxonomy" id="481883"/>
    <lineage>
        <taxon>Eukaryota</taxon>
        <taxon>Metazoa</taxon>
        <taxon>Chordata</taxon>
        <taxon>Craniata</taxon>
        <taxon>Vertebrata</taxon>
        <taxon>Euteleostomi</taxon>
        <taxon>Lepidosauria</taxon>
        <taxon>Squamata</taxon>
        <taxon>Bifurcata</taxon>
        <taxon>Gekkota</taxon>
        <taxon>Eublepharidae</taxon>
        <taxon>Eublepharinae</taxon>
        <taxon>Eublepharis</taxon>
    </lineage>
</organism>
<reference evidence="5" key="1">
    <citation type="submission" date="2025-08" db="UniProtKB">
        <authorList>
            <consortium name="RefSeq"/>
        </authorList>
    </citation>
    <scope>IDENTIFICATION</scope>
    <source>
        <tissue evidence="5">Blood</tissue>
    </source>
</reference>
<dbReference type="InterPro" id="IPR016187">
    <property type="entry name" value="CTDL_fold"/>
</dbReference>
<protein>
    <submittedName>
        <fullName evidence="5">Lithostathine-like</fullName>
    </submittedName>
</protein>
<feature type="chain" id="PRO_5041694420" evidence="2">
    <location>
        <begin position="24"/>
        <end position="169"/>
    </location>
</feature>
<dbReference type="SMART" id="SM00034">
    <property type="entry name" value="CLECT"/>
    <property type="match status" value="1"/>
</dbReference>
<proteinExistence type="predicted"/>
<gene>
    <name evidence="5" type="primary">LOC129335408</name>
</gene>
<keyword evidence="2" id="KW-0732">Signal</keyword>
<dbReference type="InterPro" id="IPR001304">
    <property type="entry name" value="C-type_lectin-like"/>
</dbReference>
<dbReference type="PRINTS" id="PR01504">
    <property type="entry name" value="PNCREATITSAP"/>
</dbReference>
<feature type="signal peptide" evidence="2">
    <location>
        <begin position="1"/>
        <end position="23"/>
    </location>
</feature>
<dbReference type="PANTHER" id="PTHR22803">
    <property type="entry name" value="MANNOSE, PHOSPHOLIPASE, LECTIN RECEPTOR RELATED"/>
    <property type="match status" value="1"/>
</dbReference>
<dbReference type="AlphaFoldDB" id="A0AA97JUS9"/>
<evidence type="ECO:0000259" key="3">
    <source>
        <dbReference type="PROSITE" id="PS50041"/>
    </source>
</evidence>
<dbReference type="PROSITE" id="PS50041">
    <property type="entry name" value="C_TYPE_LECTIN_2"/>
    <property type="match status" value="1"/>
</dbReference>
<dbReference type="KEGG" id="emc:129335408"/>
<dbReference type="InterPro" id="IPR050111">
    <property type="entry name" value="C-type_lectin/snaclec_domain"/>
</dbReference>
<keyword evidence="1" id="KW-1015">Disulfide bond</keyword>
<evidence type="ECO:0000313" key="5">
    <source>
        <dbReference type="RefSeq" id="XP_054843831.1"/>
    </source>
</evidence>
<evidence type="ECO:0000256" key="2">
    <source>
        <dbReference type="SAM" id="SignalP"/>
    </source>
</evidence>
<dbReference type="Proteomes" id="UP001190640">
    <property type="component" value="Chromosome 9"/>
</dbReference>
<dbReference type="SUPFAM" id="SSF56436">
    <property type="entry name" value="C-type lectin-like"/>
    <property type="match status" value="1"/>
</dbReference>
<sequence length="169" mass="19196">MGQVVYLGLCLLGCLIFNPRVEGADDDTVTAKSPCPEGALLFRRNCYEVFSNALPWRSAEKECQTLEEGAHLVSIQDIQELRFLSSYLRRQNAGYNVWIGLHDPVSYRGQNWAWSSGTPYDPSASFWNGWRPSSYSSLCVAISPSGSSRWIQRDCSNPFPYVCKYRPFY</sequence>
<dbReference type="Pfam" id="PF00059">
    <property type="entry name" value="Lectin_C"/>
    <property type="match status" value="1"/>
</dbReference>
<dbReference type="Gene3D" id="3.10.100.10">
    <property type="entry name" value="Mannose-Binding Protein A, subunit A"/>
    <property type="match status" value="1"/>
</dbReference>
<dbReference type="RefSeq" id="XP_054843831.1">
    <property type="nucleotide sequence ID" value="XM_054987856.1"/>
</dbReference>
<dbReference type="InterPro" id="IPR016186">
    <property type="entry name" value="C-type_lectin-like/link_sf"/>
</dbReference>
<feature type="domain" description="C-type lectin" evidence="3">
    <location>
        <begin position="42"/>
        <end position="164"/>
    </location>
</feature>
<evidence type="ECO:0000313" key="4">
    <source>
        <dbReference type="Proteomes" id="UP001190640"/>
    </source>
</evidence>
<evidence type="ECO:0000256" key="1">
    <source>
        <dbReference type="ARBA" id="ARBA00023157"/>
    </source>
</evidence>
<keyword evidence="4" id="KW-1185">Reference proteome</keyword>
<name>A0AA97JUS9_EUBMA</name>
<accession>A0AA97JUS9</accession>
<dbReference type="GeneID" id="129335408"/>